<dbReference type="OrthoDB" id="9771846at2"/>
<evidence type="ECO:0000313" key="2">
    <source>
        <dbReference type="Proteomes" id="UP000272503"/>
    </source>
</evidence>
<dbReference type="SUPFAM" id="SSF53448">
    <property type="entry name" value="Nucleotide-diphospho-sugar transferases"/>
    <property type="match status" value="1"/>
</dbReference>
<comment type="caution">
    <text evidence="1">The sequence shown here is derived from an EMBL/GenBank/DDBJ whole genome shotgun (WGS) entry which is preliminary data.</text>
</comment>
<name>A0A3L7A6N3_9MICO</name>
<proteinExistence type="predicted"/>
<dbReference type="PANTHER" id="PTHR43179">
    <property type="entry name" value="RHAMNOSYLTRANSFERASE WBBL"/>
    <property type="match status" value="1"/>
</dbReference>
<dbReference type="PANTHER" id="PTHR43179:SF7">
    <property type="entry name" value="RHAMNOSYLTRANSFERASE WBBL"/>
    <property type="match status" value="1"/>
</dbReference>
<dbReference type="EMBL" id="RCUX01000005">
    <property type="protein sequence ID" value="RLP75986.1"/>
    <property type="molecule type" value="Genomic_DNA"/>
</dbReference>
<reference evidence="1 2" key="1">
    <citation type="submission" date="2018-10" db="EMBL/GenBank/DDBJ databases">
        <authorList>
            <person name="Li J."/>
        </authorList>
    </citation>
    <scope>NUCLEOTIDE SEQUENCE [LARGE SCALE GENOMIC DNA]</scope>
    <source>
        <strain evidence="1 2">IF 016277</strain>
    </source>
</reference>
<evidence type="ECO:0000313" key="1">
    <source>
        <dbReference type="EMBL" id="RLP75986.1"/>
    </source>
</evidence>
<dbReference type="AlphaFoldDB" id="A0A3L7A6N3"/>
<organism evidence="1 2">
    <name type="scientific">Mycetocola tolaasinivorans</name>
    <dbReference type="NCBI Taxonomy" id="76635"/>
    <lineage>
        <taxon>Bacteria</taxon>
        <taxon>Bacillati</taxon>
        <taxon>Actinomycetota</taxon>
        <taxon>Actinomycetes</taxon>
        <taxon>Micrococcales</taxon>
        <taxon>Microbacteriaceae</taxon>
        <taxon>Mycetocola</taxon>
    </lineage>
</organism>
<sequence length="293" mass="32153">MATLGTMSSQNPERAAVVTVTYNSCAQVSDFLDSVAAAAIPAATVTVVENNSPEAEPTGQIVSDFGANFLWLPENVGYGAAMNRGVDTLAPESEHVLLSNPDVQLHPGTLPALVRWLDEHPECAAVGPKLLNEDGTVYPSARAVPSLGNGIGHALFARFWPNNPWSRHYRADDSYGDQPRPAGWLSGACLLVRRDMFAQLGGFDEGFFMYFEDVDLGYRIGKAGWTNTYLPEVSAVHTGGASTRSESDRMLRVHHQSASRFMSKRYPAWYYAPLRLGLRVGLWARFHLLRPSR</sequence>
<dbReference type="CDD" id="cd04186">
    <property type="entry name" value="GT_2_like_c"/>
    <property type="match status" value="1"/>
</dbReference>
<keyword evidence="2" id="KW-1185">Reference proteome</keyword>
<dbReference type="Pfam" id="PF13641">
    <property type="entry name" value="Glyco_tranf_2_3"/>
    <property type="match status" value="1"/>
</dbReference>
<protein>
    <submittedName>
        <fullName evidence="1">Glycosyltransferase family 2 protein</fullName>
    </submittedName>
</protein>
<accession>A0A3L7A6N3</accession>
<dbReference type="InterPro" id="IPR029044">
    <property type="entry name" value="Nucleotide-diphossugar_trans"/>
</dbReference>
<dbReference type="GO" id="GO:0016740">
    <property type="term" value="F:transferase activity"/>
    <property type="evidence" value="ECO:0007669"/>
    <property type="project" value="UniProtKB-KW"/>
</dbReference>
<dbReference type="Gene3D" id="3.90.550.10">
    <property type="entry name" value="Spore Coat Polysaccharide Biosynthesis Protein SpsA, Chain A"/>
    <property type="match status" value="1"/>
</dbReference>
<keyword evidence="1" id="KW-0808">Transferase</keyword>
<gene>
    <name evidence="1" type="ORF">D9V32_07460</name>
</gene>
<dbReference type="Proteomes" id="UP000272503">
    <property type="component" value="Unassembled WGS sequence"/>
</dbReference>